<reference evidence="2" key="2">
    <citation type="submission" date="2020-08" db="EMBL/GenBank/DDBJ databases">
        <title>Plant Genome Project.</title>
        <authorList>
            <person name="Zhang R.-G."/>
        </authorList>
    </citation>
    <scope>NUCLEOTIDE SEQUENCE</scope>
    <source>
        <strain evidence="2">Huo1</strain>
        <tissue evidence="2">Leaf</tissue>
    </source>
</reference>
<gene>
    <name evidence="2" type="ORF">SASPL_133730</name>
</gene>
<comment type="caution">
    <text evidence="2">The sequence shown here is derived from an EMBL/GenBank/DDBJ whole genome shotgun (WGS) entry which is preliminary data.</text>
</comment>
<feature type="region of interest" description="Disordered" evidence="1">
    <location>
        <begin position="61"/>
        <end position="80"/>
    </location>
</feature>
<dbReference type="EMBL" id="PNBA02000012">
    <property type="protein sequence ID" value="KAG6406132.1"/>
    <property type="molecule type" value="Genomic_DNA"/>
</dbReference>
<reference evidence="2" key="1">
    <citation type="submission" date="2018-01" db="EMBL/GenBank/DDBJ databases">
        <authorList>
            <person name="Mao J.F."/>
        </authorList>
    </citation>
    <scope>NUCLEOTIDE SEQUENCE</scope>
    <source>
        <strain evidence="2">Huo1</strain>
        <tissue evidence="2">Leaf</tissue>
    </source>
</reference>
<organism evidence="2">
    <name type="scientific">Salvia splendens</name>
    <name type="common">Scarlet sage</name>
    <dbReference type="NCBI Taxonomy" id="180675"/>
    <lineage>
        <taxon>Eukaryota</taxon>
        <taxon>Viridiplantae</taxon>
        <taxon>Streptophyta</taxon>
        <taxon>Embryophyta</taxon>
        <taxon>Tracheophyta</taxon>
        <taxon>Spermatophyta</taxon>
        <taxon>Magnoliopsida</taxon>
        <taxon>eudicotyledons</taxon>
        <taxon>Gunneridae</taxon>
        <taxon>Pentapetalae</taxon>
        <taxon>asterids</taxon>
        <taxon>lamiids</taxon>
        <taxon>Lamiales</taxon>
        <taxon>Lamiaceae</taxon>
        <taxon>Nepetoideae</taxon>
        <taxon>Mentheae</taxon>
        <taxon>Salviinae</taxon>
        <taxon>Salvia</taxon>
        <taxon>Salvia subgen. Calosphace</taxon>
        <taxon>core Calosphace</taxon>
    </lineage>
</organism>
<proteinExistence type="predicted"/>
<dbReference type="Proteomes" id="UP000298416">
    <property type="component" value="Unassembled WGS sequence"/>
</dbReference>
<feature type="compositionally biased region" description="Basic and acidic residues" evidence="1">
    <location>
        <begin position="1"/>
        <end position="23"/>
    </location>
</feature>
<evidence type="ECO:0000256" key="1">
    <source>
        <dbReference type="SAM" id="MobiDB-lite"/>
    </source>
</evidence>
<feature type="region of interest" description="Disordered" evidence="1">
    <location>
        <begin position="1"/>
        <end position="26"/>
    </location>
</feature>
<evidence type="ECO:0000313" key="3">
    <source>
        <dbReference type="Proteomes" id="UP000298416"/>
    </source>
</evidence>
<dbReference type="AlphaFoldDB" id="A0A8X8X4C7"/>
<keyword evidence="3" id="KW-1185">Reference proteome</keyword>
<sequence length="229" mass="24787">MKKIEAESTKTECESIEAKKDEVEQTPAQVVKEAAPAMEEAPPVKPTECLAKSEVDLIEENKVESQWDMKTEETPAEAEKIEPKNDVVEAKSGVAAELVEAEAKPQTEVVEIACGGDATPKDVKSGEKDLICLSQASDGRAIPPLMDVACLGFSKDELIFAGYCILDYSFMLKEAALCHPTRQFGDEIGVHIFDSGPFDVSKRICYGTLEDLTAALSIGVHNEGEHRAG</sequence>
<protein>
    <submittedName>
        <fullName evidence="2">Uncharacterized protein</fullName>
    </submittedName>
</protein>
<name>A0A8X8X4C7_SALSN</name>
<evidence type="ECO:0000313" key="2">
    <source>
        <dbReference type="EMBL" id="KAG6406132.1"/>
    </source>
</evidence>
<accession>A0A8X8X4C7</accession>